<feature type="domain" description="Ferrous iron transporter FeoA-like" evidence="2">
    <location>
        <begin position="1"/>
        <end position="71"/>
    </location>
</feature>
<dbReference type="KEGG" id="pth:PTH_1878"/>
<protein>
    <submittedName>
        <fullName evidence="3">Fe2+ transport system protein A</fullName>
    </submittedName>
</protein>
<evidence type="ECO:0000256" key="1">
    <source>
        <dbReference type="ARBA" id="ARBA00023004"/>
    </source>
</evidence>
<name>A5D122_PELTS</name>
<dbReference type="InterPro" id="IPR007167">
    <property type="entry name" value="Fe-transptr_FeoA-like"/>
</dbReference>
<evidence type="ECO:0000313" key="3">
    <source>
        <dbReference type="EMBL" id="BAF60059.1"/>
    </source>
</evidence>
<dbReference type="Gene3D" id="2.30.30.90">
    <property type="match status" value="1"/>
</dbReference>
<dbReference type="Proteomes" id="UP000006556">
    <property type="component" value="Chromosome"/>
</dbReference>
<evidence type="ECO:0000313" key="4">
    <source>
        <dbReference type="Proteomes" id="UP000006556"/>
    </source>
</evidence>
<dbReference type="GO" id="GO:0046914">
    <property type="term" value="F:transition metal ion binding"/>
    <property type="evidence" value="ECO:0007669"/>
    <property type="project" value="InterPro"/>
</dbReference>
<dbReference type="Pfam" id="PF04023">
    <property type="entry name" value="FeoA"/>
    <property type="match status" value="1"/>
</dbReference>
<organism evidence="3 4">
    <name type="scientific">Pelotomaculum thermopropionicum (strain DSM 13744 / JCM 10971 / SI)</name>
    <dbReference type="NCBI Taxonomy" id="370438"/>
    <lineage>
        <taxon>Bacteria</taxon>
        <taxon>Bacillati</taxon>
        <taxon>Bacillota</taxon>
        <taxon>Clostridia</taxon>
        <taxon>Eubacteriales</taxon>
        <taxon>Desulfotomaculaceae</taxon>
        <taxon>Pelotomaculum</taxon>
    </lineage>
</organism>
<dbReference type="AlphaFoldDB" id="A5D122"/>
<proteinExistence type="predicted"/>
<accession>A5D122</accession>
<dbReference type="InterPro" id="IPR008988">
    <property type="entry name" value="Transcriptional_repressor_C"/>
</dbReference>
<dbReference type="eggNOG" id="COG1918">
    <property type="taxonomic scope" value="Bacteria"/>
</dbReference>
<gene>
    <name evidence="3" type="primary">FeoA</name>
    <name evidence="3" type="ordered locus">PTH_1878</name>
</gene>
<dbReference type="InterPro" id="IPR038157">
    <property type="entry name" value="FeoA_core_dom"/>
</dbReference>
<evidence type="ECO:0000259" key="2">
    <source>
        <dbReference type="SMART" id="SM00899"/>
    </source>
</evidence>
<dbReference type="SMART" id="SM00899">
    <property type="entry name" value="FeoA"/>
    <property type="match status" value="1"/>
</dbReference>
<dbReference type="EMBL" id="AP009389">
    <property type="protein sequence ID" value="BAF60059.1"/>
    <property type="molecule type" value="Genomic_DNA"/>
</dbReference>
<dbReference type="STRING" id="370438.PTH_1878"/>
<keyword evidence="1" id="KW-0408">Iron</keyword>
<dbReference type="SUPFAM" id="SSF50037">
    <property type="entry name" value="C-terminal domain of transcriptional repressors"/>
    <property type="match status" value="1"/>
</dbReference>
<reference evidence="4" key="1">
    <citation type="journal article" date="2008" name="Genome Res.">
        <title>The genome of Pelotomaculum thermopropionicum reveals niche-associated evolution in anaerobic microbiota.</title>
        <authorList>
            <person name="Kosaka T."/>
            <person name="Kato S."/>
            <person name="Shimoyama T."/>
            <person name="Ishii S."/>
            <person name="Abe T."/>
            <person name="Watanabe K."/>
        </authorList>
    </citation>
    <scope>NUCLEOTIDE SEQUENCE [LARGE SCALE GENOMIC DNA]</scope>
    <source>
        <strain evidence="4">DSM 13744 / JCM 10971 / SI</strain>
    </source>
</reference>
<dbReference type="HOGENOM" id="CLU_186691_0_0_9"/>
<keyword evidence="4" id="KW-1185">Reference proteome</keyword>
<sequence>MTLDKVKKGQVVKITGIPNEMVRVQAIRFGISEGTVVVCREVVPAGPVVVARNKQEIAIGRSLARTILVEPC</sequence>